<protein>
    <submittedName>
        <fullName evidence="1">Uncharacterized protein</fullName>
    </submittedName>
</protein>
<name>A0AAE0EPP6_9CHLO</name>
<dbReference type="EMBL" id="LGRX02035171">
    <property type="protein sequence ID" value="KAK3236031.1"/>
    <property type="molecule type" value="Genomic_DNA"/>
</dbReference>
<comment type="caution">
    <text evidence="1">The sequence shown here is derived from an EMBL/GenBank/DDBJ whole genome shotgun (WGS) entry which is preliminary data.</text>
</comment>
<dbReference type="Proteomes" id="UP001190700">
    <property type="component" value="Unassembled WGS sequence"/>
</dbReference>
<gene>
    <name evidence="1" type="ORF">CYMTET_53799</name>
</gene>
<organism evidence="1 2">
    <name type="scientific">Cymbomonas tetramitiformis</name>
    <dbReference type="NCBI Taxonomy" id="36881"/>
    <lineage>
        <taxon>Eukaryota</taxon>
        <taxon>Viridiplantae</taxon>
        <taxon>Chlorophyta</taxon>
        <taxon>Pyramimonadophyceae</taxon>
        <taxon>Pyramimonadales</taxon>
        <taxon>Pyramimonadaceae</taxon>
        <taxon>Cymbomonas</taxon>
    </lineage>
</organism>
<dbReference type="AlphaFoldDB" id="A0AAE0EPP6"/>
<keyword evidence="2" id="KW-1185">Reference proteome</keyword>
<reference evidence="1 2" key="1">
    <citation type="journal article" date="2015" name="Genome Biol. Evol.">
        <title>Comparative Genomics of a Bacterivorous Green Alga Reveals Evolutionary Causalities and Consequences of Phago-Mixotrophic Mode of Nutrition.</title>
        <authorList>
            <person name="Burns J.A."/>
            <person name="Paasch A."/>
            <person name="Narechania A."/>
            <person name="Kim E."/>
        </authorList>
    </citation>
    <scope>NUCLEOTIDE SEQUENCE [LARGE SCALE GENOMIC DNA]</scope>
    <source>
        <strain evidence="1 2">PLY_AMNH</strain>
    </source>
</reference>
<sequence>MDVMFEVPLPAGTRTDEIAISILFGDVDMVNKKLAGNMPLSDLDLVFDPSGTAFSVVISDKCSGDEYDAKARSDDYVYSDDRNEPKVCTAVANDCVCTPARKIKHDVVWRSFVRRDAALSPDCNLGISIWKLTFDISEWTVFNAMQANGIVKQKINVSEIYTFPLRIFITSTSKSTSHAETLDSPFQFELYRKSMINMNLRSTETQLSGYRLYRIEKFKQTTGNIQIDRSSAYSHNHLTWLQRLHLFKVDFDMEFFKEANHDAHPKLSVDLNDLIIKMNNSDGSNPFDFFDEYDSILVNGKSSCLSLNDKLKSTIQSTHGPTIIQQDDLPVGGYVKSVNGTFFKEVLHVTCYLNVHDNQLSFKTERNIPMIIEYTHTYSDHTTSTLMTNPLQAPVAIFDHDMLYTHSETLEYETPLKGAIYTIPQKKISSLDRNTWESSDIENAMIDAFSSTADEPTRVRSVSVDTPITVAVTLVDQHHKDNFNLKPVVAFLMGNRQGAINYVGFADQDEESIVPNPIIDPCFISSHHANGDIIGLSTLHMDETSTIVEKRLSDEVKDYLKNTNSQSFYVDADIFQINDKLGTQPILSNLGLTDPDGPKNLLMIPFLPKLKIAGEESTDSHTIRMCMIVEAIPVQQSSASARKLMQVHKEVRKEVDG</sequence>
<proteinExistence type="predicted"/>
<accession>A0AAE0EPP6</accession>
<evidence type="ECO:0000313" key="2">
    <source>
        <dbReference type="Proteomes" id="UP001190700"/>
    </source>
</evidence>
<evidence type="ECO:0000313" key="1">
    <source>
        <dbReference type="EMBL" id="KAK3236031.1"/>
    </source>
</evidence>